<evidence type="ECO:0000259" key="2">
    <source>
        <dbReference type="SMART" id="SM01083"/>
    </source>
</evidence>
<dbReference type="InterPro" id="IPR019339">
    <property type="entry name" value="CIR_N_dom"/>
</dbReference>
<evidence type="ECO:0000313" key="3">
    <source>
        <dbReference type="EMBL" id="MBY20174.1"/>
    </source>
</evidence>
<dbReference type="SMART" id="SM01083">
    <property type="entry name" value="Cir_N"/>
    <property type="match status" value="1"/>
</dbReference>
<feature type="compositionally biased region" description="Basic and acidic residues" evidence="1">
    <location>
        <begin position="167"/>
        <end position="186"/>
    </location>
</feature>
<name>A0A2S2NSP7_SCHGA</name>
<evidence type="ECO:0000256" key="1">
    <source>
        <dbReference type="SAM" id="MobiDB-lite"/>
    </source>
</evidence>
<organism evidence="3">
    <name type="scientific">Schizaphis graminum</name>
    <name type="common">Green bug aphid</name>
    <dbReference type="NCBI Taxonomy" id="13262"/>
    <lineage>
        <taxon>Eukaryota</taxon>
        <taxon>Metazoa</taxon>
        <taxon>Ecdysozoa</taxon>
        <taxon>Arthropoda</taxon>
        <taxon>Hexapoda</taxon>
        <taxon>Insecta</taxon>
        <taxon>Pterygota</taxon>
        <taxon>Neoptera</taxon>
        <taxon>Paraneoptera</taxon>
        <taxon>Hemiptera</taxon>
        <taxon>Sternorrhyncha</taxon>
        <taxon>Aphidomorpha</taxon>
        <taxon>Aphidoidea</taxon>
        <taxon>Aphididae</taxon>
        <taxon>Aphidini</taxon>
        <taxon>Schizaphis</taxon>
    </lineage>
</organism>
<reference evidence="3" key="1">
    <citation type="submission" date="2018-04" db="EMBL/GenBank/DDBJ databases">
        <title>Transcriptome of Schizaphis graminum biotype I.</title>
        <authorList>
            <person name="Scully E.D."/>
            <person name="Geib S.M."/>
            <person name="Palmer N.A."/>
            <person name="Koch K."/>
            <person name="Bradshaw J."/>
            <person name="Heng-Moss T."/>
            <person name="Sarath G."/>
        </authorList>
    </citation>
    <scope>NUCLEOTIDE SEQUENCE</scope>
</reference>
<feature type="domain" description="CBF1-interacting co-repressor CIR N-terminal" evidence="2">
    <location>
        <begin position="8"/>
        <end position="44"/>
    </location>
</feature>
<dbReference type="EMBL" id="GGMR01007555">
    <property type="protein sequence ID" value="MBY20174.1"/>
    <property type="molecule type" value="Transcribed_RNA"/>
</dbReference>
<dbReference type="AlphaFoldDB" id="A0A2S2NSP7"/>
<feature type="compositionally biased region" description="Basic residues" evidence="1">
    <location>
        <begin position="187"/>
        <end position="200"/>
    </location>
</feature>
<gene>
    <name evidence="3" type="primary">LENG1</name>
    <name evidence="3" type="ORF">g.20402</name>
</gene>
<feature type="compositionally biased region" description="Basic and acidic residues" evidence="1">
    <location>
        <begin position="56"/>
        <end position="72"/>
    </location>
</feature>
<feature type="region of interest" description="Disordered" evidence="1">
    <location>
        <begin position="49"/>
        <end position="72"/>
    </location>
</feature>
<dbReference type="Pfam" id="PF10197">
    <property type="entry name" value="Cir_N"/>
    <property type="match status" value="1"/>
</dbReference>
<proteinExistence type="predicted"/>
<dbReference type="InterPro" id="IPR039875">
    <property type="entry name" value="LENG1-like"/>
</dbReference>
<protein>
    <submittedName>
        <fullName evidence="3">Leukocyte receptor cluster member 1</fullName>
    </submittedName>
</protein>
<accession>A0A2S2NSP7</accession>
<keyword evidence="3" id="KW-0675">Receptor</keyword>
<dbReference type="PANTHER" id="PTHR22093">
    <property type="entry name" value="LEUKOCYTE RECEPTOR CLUSTER LRC MEMBER 1"/>
    <property type="match status" value="1"/>
</dbReference>
<dbReference type="PANTHER" id="PTHR22093:SF0">
    <property type="entry name" value="LEUKOCYTE RECEPTOR CLUSTER MEMBER 1"/>
    <property type="match status" value="1"/>
</dbReference>
<feature type="region of interest" description="Disordered" evidence="1">
    <location>
        <begin position="167"/>
        <end position="209"/>
    </location>
</feature>
<sequence length="279" mass="33123">MNILPKKRWHVRTKDNIARVRRDEAQAAEEEKKLKMRIQLAEQETKLALLRNKSKQRYDDSADRPKETKSEELTHVNFFQDLEDGNVAHTGVNKEHEQEKKEEKEAYEKKVGYLTYLGQDTDEATGNVQWYNKKPKRLDMCKTDKEIETKVKTFNDPLIVMKKYVETDQKNSEKSKASIKKNDDSLKKKHKKKHKKKEKKKEKVNDKNEKKLILEKLREKRLKREREERFRASQLLARMNGVVPVEVSKPQPKPTIVQKYNSQFNPYLAKQNYPTTNLN</sequence>